<protein>
    <submittedName>
        <fullName evidence="14">Cytochrome P450</fullName>
    </submittedName>
</protein>
<proteinExistence type="inferred from homology"/>
<evidence type="ECO:0000256" key="1">
    <source>
        <dbReference type="ARBA" id="ARBA00001971"/>
    </source>
</evidence>
<keyword evidence="7 13" id="KW-0479">Metal-binding</keyword>
<dbReference type="GO" id="GO:0020037">
    <property type="term" value="F:heme binding"/>
    <property type="evidence" value="ECO:0007669"/>
    <property type="project" value="InterPro"/>
</dbReference>
<dbReference type="OrthoDB" id="1844152at2759"/>
<keyword evidence="8" id="KW-1133">Transmembrane helix</keyword>
<gene>
    <name evidence="14" type="ORF">K504DRAFT_390708</name>
</gene>
<keyword evidence="11" id="KW-0503">Monooxygenase</keyword>
<keyword evidence="15" id="KW-1185">Reference proteome</keyword>
<evidence type="ECO:0000256" key="13">
    <source>
        <dbReference type="PIRSR" id="PIRSR602403-1"/>
    </source>
</evidence>
<evidence type="ECO:0000313" key="14">
    <source>
        <dbReference type="EMBL" id="KAF2704335.1"/>
    </source>
</evidence>
<evidence type="ECO:0000256" key="8">
    <source>
        <dbReference type="ARBA" id="ARBA00022989"/>
    </source>
</evidence>
<comment type="pathway">
    <text evidence="3">Mycotoxin biosynthesis.</text>
</comment>
<sequence>MSFSIKALYDGTHQLSYSAIAVVSIIVLLIFKDSIISVLLERWNAWVYLFRGAHMVQSAYDKASSRSRPHHSQSYNISGPDNDHIFVSSKQAIHDINRAKRDELSLQCSFTITPSDCLQMFQPAYTMLGHNWKDERGAEGIGYVRAVGTLLPNQLLKIMPDMWEYAQSTFDKLFKESQAKTGSNEASAYDLMKHTICKLNGHMFFGTELGANEVFMSTVFQYNEIVLNAAEVLRIMPEWLKSIVGPLIKRYGGIQQRVFSMLNEVVIQRLEDKKNGAPEPNDLIQWIINTAPKDGSWTPGRITYEVITIWFGSVHALSSTTAFAIFDLCQHQEYIQPLRAEIEGPEFEALLQTTRGMPLLDSFIKESIRMNPMEAMAGRRQALKPFSFSDGTKLAKGDWTCVPVKAMLHDAQYFPDPLGFNGFRFVSPEQHPETLRTITQPEGPSRAVDISPNFHYWGIGGIVCPGRFYVAVAMKLVLAHILQNYDIDLVDKDAQQSDIWRTYILPKEKIQVRFTPRAI</sequence>
<comment type="cofactor">
    <cofactor evidence="1 13">
        <name>heme</name>
        <dbReference type="ChEBI" id="CHEBI:30413"/>
    </cofactor>
</comment>
<dbReference type="SUPFAM" id="SSF48264">
    <property type="entry name" value="Cytochrome P450"/>
    <property type="match status" value="1"/>
</dbReference>
<dbReference type="Pfam" id="PF00067">
    <property type="entry name" value="p450"/>
    <property type="match status" value="1"/>
</dbReference>
<dbReference type="GO" id="GO:0005506">
    <property type="term" value="F:iron ion binding"/>
    <property type="evidence" value="ECO:0007669"/>
    <property type="project" value="InterPro"/>
</dbReference>
<dbReference type="PANTHER" id="PTHR46206">
    <property type="entry name" value="CYTOCHROME P450"/>
    <property type="match status" value="1"/>
</dbReference>
<dbReference type="Gene3D" id="1.10.630.10">
    <property type="entry name" value="Cytochrome P450"/>
    <property type="match status" value="1"/>
</dbReference>
<name>A0A6G1JVQ3_9PLEO</name>
<evidence type="ECO:0000256" key="10">
    <source>
        <dbReference type="ARBA" id="ARBA00023004"/>
    </source>
</evidence>
<comment type="similarity">
    <text evidence="4">Belongs to the cytochrome P450 family.</text>
</comment>
<evidence type="ECO:0000256" key="11">
    <source>
        <dbReference type="ARBA" id="ARBA00023033"/>
    </source>
</evidence>
<feature type="binding site" description="axial binding residue" evidence="13">
    <location>
        <position position="464"/>
    </location>
    <ligand>
        <name>heme</name>
        <dbReference type="ChEBI" id="CHEBI:30413"/>
    </ligand>
    <ligandPart>
        <name>Fe</name>
        <dbReference type="ChEBI" id="CHEBI:18248"/>
    </ligandPart>
</feature>
<evidence type="ECO:0000313" key="15">
    <source>
        <dbReference type="Proteomes" id="UP000799428"/>
    </source>
</evidence>
<dbReference type="InterPro" id="IPR001128">
    <property type="entry name" value="Cyt_P450"/>
</dbReference>
<evidence type="ECO:0000256" key="5">
    <source>
        <dbReference type="ARBA" id="ARBA00022617"/>
    </source>
</evidence>
<reference evidence="14" key="1">
    <citation type="journal article" date="2020" name="Stud. Mycol.">
        <title>101 Dothideomycetes genomes: a test case for predicting lifestyles and emergence of pathogens.</title>
        <authorList>
            <person name="Haridas S."/>
            <person name="Albert R."/>
            <person name="Binder M."/>
            <person name="Bloem J."/>
            <person name="Labutti K."/>
            <person name="Salamov A."/>
            <person name="Andreopoulos B."/>
            <person name="Baker S."/>
            <person name="Barry K."/>
            <person name="Bills G."/>
            <person name="Bluhm B."/>
            <person name="Cannon C."/>
            <person name="Castanera R."/>
            <person name="Culley D."/>
            <person name="Daum C."/>
            <person name="Ezra D."/>
            <person name="Gonzalez J."/>
            <person name="Henrissat B."/>
            <person name="Kuo A."/>
            <person name="Liang C."/>
            <person name="Lipzen A."/>
            <person name="Lutzoni F."/>
            <person name="Magnuson J."/>
            <person name="Mondo S."/>
            <person name="Nolan M."/>
            <person name="Ohm R."/>
            <person name="Pangilinan J."/>
            <person name="Park H.-J."/>
            <person name="Ramirez L."/>
            <person name="Alfaro M."/>
            <person name="Sun H."/>
            <person name="Tritt A."/>
            <person name="Yoshinaga Y."/>
            <person name="Zwiers L.-H."/>
            <person name="Turgeon B."/>
            <person name="Goodwin S."/>
            <person name="Spatafora J."/>
            <person name="Crous P."/>
            <person name="Grigoriev I."/>
        </authorList>
    </citation>
    <scope>NUCLEOTIDE SEQUENCE</scope>
    <source>
        <strain evidence="14">CBS 279.74</strain>
    </source>
</reference>
<dbReference type="PRINTS" id="PR00465">
    <property type="entry name" value="EP450IV"/>
</dbReference>
<dbReference type="InterPro" id="IPR036396">
    <property type="entry name" value="Cyt_P450_sf"/>
</dbReference>
<keyword evidence="10 13" id="KW-0408">Iron</keyword>
<evidence type="ECO:0000256" key="4">
    <source>
        <dbReference type="ARBA" id="ARBA00010617"/>
    </source>
</evidence>
<organism evidence="14 15">
    <name type="scientific">Pleomassaria siparia CBS 279.74</name>
    <dbReference type="NCBI Taxonomy" id="1314801"/>
    <lineage>
        <taxon>Eukaryota</taxon>
        <taxon>Fungi</taxon>
        <taxon>Dikarya</taxon>
        <taxon>Ascomycota</taxon>
        <taxon>Pezizomycotina</taxon>
        <taxon>Dothideomycetes</taxon>
        <taxon>Pleosporomycetidae</taxon>
        <taxon>Pleosporales</taxon>
        <taxon>Pleomassariaceae</taxon>
        <taxon>Pleomassaria</taxon>
    </lineage>
</organism>
<evidence type="ECO:0000256" key="12">
    <source>
        <dbReference type="ARBA" id="ARBA00023136"/>
    </source>
</evidence>
<dbReference type="GO" id="GO:0004497">
    <property type="term" value="F:monooxygenase activity"/>
    <property type="evidence" value="ECO:0007669"/>
    <property type="project" value="UniProtKB-KW"/>
</dbReference>
<keyword evidence="5 13" id="KW-0349">Heme</keyword>
<evidence type="ECO:0000256" key="3">
    <source>
        <dbReference type="ARBA" id="ARBA00004685"/>
    </source>
</evidence>
<keyword evidence="12" id="KW-0472">Membrane</keyword>
<keyword evidence="6" id="KW-0812">Transmembrane</keyword>
<keyword evidence="9" id="KW-0560">Oxidoreductase</keyword>
<accession>A0A6G1JVQ3</accession>
<dbReference type="InterPro" id="IPR002403">
    <property type="entry name" value="Cyt_P450_E_grp-IV"/>
</dbReference>
<evidence type="ECO:0000256" key="6">
    <source>
        <dbReference type="ARBA" id="ARBA00022692"/>
    </source>
</evidence>
<dbReference type="CDD" id="cd11041">
    <property type="entry name" value="CYP503A1-like"/>
    <property type="match status" value="1"/>
</dbReference>
<evidence type="ECO:0000256" key="2">
    <source>
        <dbReference type="ARBA" id="ARBA00004370"/>
    </source>
</evidence>
<dbReference type="PANTHER" id="PTHR46206:SF5">
    <property type="entry name" value="P450, PUTATIVE (EUROFUNG)-RELATED"/>
    <property type="match status" value="1"/>
</dbReference>
<evidence type="ECO:0000256" key="9">
    <source>
        <dbReference type="ARBA" id="ARBA00023002"/>
    </source>
</evidence>
<dbReference type="AlphaFoldDB" id="A0A6G1JVQ3"/>
<comment type="subcellular location">
    <subcellularLocation>
        <location evidence="2">Membrane</location>
    </subcellularLocation>
</comment>
<dbReference type="Proteomes" id="UP000799428">
    <property type="component" value="Unassembled WGS sequence"/>
</dbReference>
<evidence type="ECO:0000256" key="7">
    <source>
        <dbReference type="ARBA" id="ARBA00022723"/>
    </source>
</evidence>
<dbReference type="EMBL" id="MU005783">
    <property type="protein sequence ID" value="KAF2704335.1"/>
    <property type="molecule type" value="Genomic_DNA"/>
</dbReference>
<dbReference type="GO" id="GO:0016020">
    <property type="term" value="C:membrane"/>
    <property type="evidence" value="ECO:0007669"/>
    <property type="project" value="UniProtKB-SubCell"/>
</dbReference>
<dbReference type="GO" id="GO:0016705">
    <property type="term" value="F:oxidoreductase activity, acting on paired donors, with incorporation or reduction of molecular oxygen"/>
    <property type="evidence" value="ECO:0007669"/>
    <property type="project" value="InterPro"/>
</dbReference>